<feature type="non-terminal residue" evidence="1">
    <location>
        <position position="61"/>
    </location>
</feature>
<feature type="non-terminal residue" evidence="1">
    <location>
        <position position="1"/>
    </location>
</feature>
<keyword evidence="2" id="KW-1185">Reference proteome</keyword>
<comment type="caution">
    <text evidence="1">The sequence shown here is derived from an EMBL/GenBank/DDBJ whole genome shotgun (WGS) entry which is preliminary data.</text>
</comment>
<accession>A0ABD3VE30</accession>
<dbReference type="EMBL" id="JBJQND010000012">
    <property type="protein sequence ID" value="KAL3859812.1"/>
    <property type="molecule type" value="Genomic_DNA"/>
</dbReference>
<name>A0ABD3VE30_SINWO</name>
<evidence type="ECO:0000313" key="1">
    <source>
        <dbReference type="EMBL" id="KAL3859812.1"/>
    </source>
</evidence>
<proteinExistence type="predicted"/>
<reference evidence="1 2" key="1">
    <citation type="submission" date="2024-11" db="EMBL/GenBank/DDBJ databases">
        <title>Chromosome-level genome assembly of the freshwater bivalve Anodonta woodiana.</title>
        <authorList>
            <person name="Chen X."/>
        </authorList>
    </citation>
    <scope>NUCLEOTIDE SEQUENCE [LARGE SCALE GENOMIC DNA]</scope>
    <source>
        <strain evidence="1">MN2024</strain>
        <tissue evidence="1">Gills</tissue>
    </source>
</reference>
<dbReference type="Proteomes" id="UP001634394">
    <property type="component" value="Unassembled WGS sequence"/>
</dbReference>
<dbReference type="AlphaFoldDB" id="A0ABD3VE30"/>
<sequence>LASRLFCIIDDYDDDDEDKQSEILSKDAEERTMSPQEELNLKLQESTTTTNAAQDEFKWLK</sequence>
<organism evidence="1 2">
    <name type="scientific">Sinanodonta woodiana</name>
    <name type="common">Chinese pond mussel</name>
    <name type="synonym">Anodonta woodiana</name>
    <dbReference type="NCBI Taxonomy" id="1069815"/>
    <lineage>
        <taxon>Eukaryota</taxon>
        <taxon>Metazoa</taxon>
        <taxon>Spiralia</taxon>
        <taxon>Lophotrochozoa</taxon>
        <taxon>Mollusca</taxon>
        <taxon>Bivalvia</taxon>
        <taxon>Autobranchia</taxon>
        <taxon>Heteroconchia</taxon>
        <taxon>Palaeoheterodonta</taxon>
        <taxon>Unionida</taxon>
        <taxon>Unionoidea</taxon>
        <taxon>Unionidae</taxon>
        <taxon>Unioninae</taxon>
        <taxon>Sinanodonta</taxon>
    </lineage>
</organism>
<evidence type="ECO:0000313" key="2">
    <source>
        <dbReference type="Proteomes" id="UP001634394"/>
    </source>
</evidence>
<protein>
    <submittedName>
        <fullName evidence="1">Uncharacterized protein</fullName>
    </submittedName>
</protein>
<gene>
    <name evidence="1" type="ORF">ACJMK2_010005</name>
</gene>